<organism evidence="2 3">
    <name type="scientific">Hypocrea atroviridis (strain ATCC 20476 / IMI 206040)</name>
    <name type="common">Trichoderma atroviride</name>
    <dbReference type="NCBI Taxonomy" id="452589"/>
    <lineage>
        <taxon>Eukaryota</taxon>
        <taxon>Fungi</taxon>
        <taxon>Dikarya</taxon>
        <taxon>Ascomycota</taxon>
        <taxon>Pezizomycotina</taxon>
        <taxon>Sordariomycetes</taxon>
        <taxon>Hypocreomycetidae</taxon>
        <taxon>Hypocreales</taxon>
        <taxon>Hypocreaceae</taxon>
        <taxon>Trichoderma</taxon>
    </lineage>
</organism>
<dbReference type="AlphaFoldDB" id="G9P3X1"/>
<keyword evidence="3" id="KW-1185">Reference proteome</keyword>
<evidence type="ECO:0000256" key="1">
    <source>
        <dbReference type="SAM" id="MobiDB-lite"/>
    </source>
</evidence>
<evidence type="ECO:0000313" key="2">
    <source>
        <dbReference type="EMBL" id="EHK43076.1"/>
    </source>
</evidence>
<evidence type="ECO:0000313" key="3">
    <source>
        <dbReference type="Proteomes" id="UP000005426"/>
    </source>
</evidence>
<sequence>HECAIHELDTEGSTPCSHFEPKIVFTRVYLFCLHHSVPWSTRIFDRVLNSSFIYLNSTTIAQLSPSSRKSSEGKKKKKKKCSSEPSHHSKELSFLPS</sequence>
<accession>G9P3X1</accession>
<dbReference type="EMBL" id="ABDG02000026">
    <property type="protein sequence ID" value="EHK43076.1"/>
    <property type="molecule type" value="Genomic_DNA"/>
</dbReference>
<feature type="compositionally biased region" description="Basic and acidic residues" evidence="1">
    <location>
        <begin position="81"/>
        <end position="91"/>
    </location>
</feature>
<name>G9P3X1_HYPAI</name>
<protein>
    <submittedName>
        <fullName evidence="2">Uncharacterized protein</fullName>
    </submittedName>
</protein>
<dbReference type="HOGENOM" id="CLU_2352254_0_0_1"/>
<gene>
    <name evidence="2" type="ORF">TRIATDRAFT_225260</name>
</gene>
<reference evidence="2 3" key="1">
    <citation type="journal article" date="2011" name="Genome Biol.">
        <title>Comparative genome sequence analysis underscores mycoparasitism as the ancestral life style of Trichoderma.</title>
        <authorList>
            <person name="Kubicek C.P."/>
            <person name="Herrera-Estrella A."/>
            <person name="Seidl-Seiboth V."/>
            <person name="Martinez D.A."/>
            <person name="Druzhinina I.S."/>
            <person name="Thon M."/>
            <person name="Zeilinger S."/>
            <person name="Casas-Flores S."/>
            <person name="Horwitz B.A."/>
            <person name="Mukherjee P.K."/>
            <person name="Mukherjee M."/>
            <person name="Kredics L."/>
            <person name="Alcaraz L.D."/>
            <person name="Aerts A."/>
            <person name="Antal Z."/>
            <person name="Atanasova L."/>
            <person name="Cervantes-Badillo M.G."/>
            <person name="Challacombe J."/>
            <person name="Chertkov O."/>
            <person name="McCluskey K."/>
            <person name="Coulpier F."/>
            <person name="Deshpande N."/>
            <person name="von Doehren H."/>
            <person name="Ebbole D.J."/>
            <person name="Esquivel-Naranjo E.U."/>
            <person name="Fekete E."/>
            <person name="Flipphi M."/>
            <person name="Glaser F."/>
            <person name="Gomez-Rodriguez E.Y."/>
            <person name="Gruber S."/>
            <person name="Han C."/>
            <person name="Henrissat B."/>
            <person name="Hermosa R."/>
            <person name="Hernandez-Onate M."/>
            <person name="Karaffa L."/>
            <person name="Kosti I."/>
            <person name="Le Crom S."/>
            <person name="Lindquist E."/>
            <person name="Lucas S."/>
            <person name="Luebeck M."/>
            <person name="Luebeck P.S."/>
            <person name="Margeot A."/>
            <person name="Metz B."/>
            <person name="Misra M."/>
            <person name="Nevalainen H."/>
            <person name="Omann M."/>
            <person name="Packer N."/>
            <person name="Perrone G."/>
            <person name="Uresti-Rivera E.E."/>
            <person name="Salamov A."/>
            <person name="Schmoll M."/>
            <person name="Seiboth B."/>
            <person name="Shapiro H."/>
            <person name="Sukno S."/>
            <person name="Tamayo-Ramos J.A."/>
            <person name="Tisch D."/>
            <person name="Wiest A."/>
            <person name="Wilkinson H.H."/>
            <person name="Zhang M."/>
            <person name="Coutinho P.M."/>
            <person name="Kenerley C.M."/>
            <person name="Monte E."/>
            <person name="Baker S.E."/>
            <person name="Grigoriev I.V."/>
        </authorList>
    </citation>
    <scope>NUCLEOTIDE SEQUENCE [LARGE SCALE GENOMIC DNA]</scope>
    <source>
        <strain evidence="3">ATCC 20476 / IMI 206040</strain>
    </source>
</reference>
<comment type="caution">
    <text evidence="2">The sequence shown here is derived from an EMBL/GenBank/DDBJ whole genome shotgun (WGS) entry which is preliminary data.</text>
</comment>
<dbReference type="Proteomes" id="UP000005426">
    <property type="component" value="Unassembled WGS sequence"/>
</dbReference>
<feature type="non-terminal residue" evidence="2">
    <location>
        <position position="1"/>
    </location>
</feature>
<proteinExistence type="predicted"/>
<feature type="region of interest" description="Disordered" evidence="1">
    <location>
        <begin position="64"/>
        <end position="97"/>
    </location>
</feature>